<evidence type="ECO:0000313" key="2">
    <source>
        <dbReference type="EMBL" id="JAC62999.1"/>
    </source>
</evidence>
<organism evidence="2">
    <name type="scientific">Tetraselmis sp. GSL018</name>
    <dbReference type="NCBI Taxonomy" id="582737"/>
    <lineage>
        <taxon>Eukaryota</taxon>
        <taxon>Viridiplantae</taxon>
        <taxon>Chlorophyta</taxon>
        <taxon>core chlorophytes</taxon>
        <taxon>Chlorodendrophyceae</taxon>
        <taxon>Chlorodendrales</taxon>
        <taxon>Chlorodendraceae</taxon>
        <taxon>Tetraselmis</taxon>
    </lineage>
</organism>
<feature type="region of interest" description="Disordered" evidence="1">
    <location>
        <begin position="43"/>
        <end position="96"/>
    </location>
</feature>
<sequence length="96" mass="10804">FFCGISLQEPSNHNNMGSAVTSTAGQTVPNSIRVTLRRVLLQIPTQLTQQKHRPQKSSDNPRKNEFSFEGQQETQHRGSTSSQENAKACRRTSYKN</sequence>
<feature type="compositionally biased region" description="Polar residues" evidence="1">
    <location>
        <begin position="8"/>
        <end position="25"/>
    </location>
</feature>
<feature type="non-terminal residue" evidence="2">
    <location>
        <position position="1"/>
    </location>
</feature>
<protein>
    <submittedName>
        <fullName evidence="2">Uncharacterized protein</fullName>
    </submittedName>
</protein>
<gene>
    <name evidence="2" type="ORF">TSPGSL018_21746</name>
</gene>
<dbReference type="EMBL" id="GBEZ01023932">
    <property type="protein sequence ID" value="JAC62999.1"/>
    <property type="molecule type" value="Transcribed_RNA"/>
</dbReference>
<accession>A0A061QWZ8</accession>
<dbReference type="AlphaFoldDB" id="A0A061QWZ8"/>
<proteinExistence type="predicted"/>
<feature type="compositionally biased region" description="Polar residues" evidence="1">
    <location>
        <begin position="69"/>
        <end position="85"/>
    </location>
</feature>
<name>A0A061QWZ8_9CHLO</name>
<reference evidence="2" key="1">
    <citation type="submission" date="2014-05" db="EMBL/GenBank/DDBJ databases">
        <title>The transcriptome of the halophilic microalga Tetraselmis sp. GSL018 isolated from the Great Salt Lake, Utah.</title>
        <authorList>
            <person name="Jinkerson R.E."/>
            <person name="D'Adamo S."/>
            <person name="Posewitz M.C."/>
        </authorList>
    </citation>
    <scope>NUCLEOTIDE SEQUENCE</scope>
    <source>
        <strain evidence="2">GSL018</strain>
    </source>
</reference>
<feature type="region of interest" description="Disordered" evidence="1">
    <location>
        <begin position="1"/>
        <end position="25"/>
    </location>
</feature>
<evidence type="ECO:0000256" key="1">
    <source>
        <dbReference type="SAM" id="MobiDB-lite"/>
    </source>
</evidence>